<dbReference type="Pfam" id="PF12833">
    <property type="entry name" value="HTH_18"/>
    <property type="match status" value="1"/>
</dbReference>
<feature type="domain" description="HTH araC/xylS-type" evidence="4">
    <location>
        <begin position="2"/>
        <end position="100"/>
    </location>
</feature>
<dbReference type="InterPro" id="IPR018060">
    <property type="entry name" value="HTH_AraC"/>
</dbReference>
<dbReference type="PROSITE" id="PS01124">
    <property type="entry name" value="HTH_ARAC_FAMILY_2"/>
    <property type="match status" value="1"/>
</dbReference>
<dbReference type="InterPro" id="IPR009057">
    <property type="entry name" value="Homeodomain-like_sf"/>
</dbReference>
<keyword evidence="2" id="KW-0238">DNA-binding</keyword>
<dbReference type="PROSITE" id="PS00041">
    <property type="entry name" value="HTH_ARAC_FAMILY_1"/>
    <property type="match status" value="1"/>
</dbReference>
<comment type="caution">
    <text evidence="5">The sequence shown here is derived from an EMBL/GenBank/DDBJ whole genome shotgun (WGS) entry which is preliminary data.</text>
</comment>
<proteinExistence type="predicted"/>
<reference evidence="5" key="1">
    <citation type="submission" date="2019-08" db="EMBL/GenBank/DDBJ databases">
        <authorList>
            <person name="Kucharzyk K."/>
            <person name="Murdoch R.W."/>
            <person name="Higgins S."/>
            <person name="Loffler F."/>
        </authorList>
    </citation>
    <scope>NUCLEOTIDE SEQUENCE</scope>
</reference>
<dbReference type="PRINTS" id="PR00032">
    <property type="entry name" value="HTHARAC"/>
</dbReference>
<name>A0A645IGL4_9ZZZZ</name>
<evidence type="ECO:0000259" key="4">
    <source>
        <dbReference type="PROSITE" id="PS01124"/>
    </source>
</evidence>
<dbReference type="SMART" id="SM00342">
    <property type="entry name" value="HTH_ARAC"/>
    <property type="match status" value="1"/>
</dbReference>
<dbReference type="PANTHER" id="PTHR43280:SF2">
    <property type="entry name" value="HTH-TYPE TRANSCRIPTIONAL REGULATOR EXSA"/>
    <property type="match status" value="1"/>
</dbReference>
<keyword evidence="1" id="KW-0805">Transcription regulation</keyword>
<dbReference type="EMBL" id="VSSQ01114257">
    <property type="protein sequence ID" value="MPN50250.1"/>
    <property type="molecule type" value="Genomic_DNA"/>
</dbReference>
<dbReference type="InterPro" id="IPR020449">
    <property type="entry name" value="Tscrpt_reg_AraC-type_HTH"/>
</dbReference>
<dbReference type="GO" id="GO:0043565">
    <property type="term" value="F:sequence-specific DNA binding"/>
    <property type="evidence" value="ECO:0007669"/>
    <property type="project" value="InterPro"/>
</dbReference>
<sequence length="105" mass="11645">MGEVIGRIEREFTGRITLAELARSAHVSPNHLLRLFKTATGSTPGDYLLRVRLGHAAKLLRQSALSIGEIAEASGFPDSNYFSRKFRAHYGQSPRVYRKAAMQDG</sequence>
<dbReference type="AlphaFoldDB" id="A0A645IGL4"/>
<keyword evidence="3" id="KW-0804">Transcription</keyword>
<accession>A0A645IGL4</accession>
<dbReference type="GO" id="GO:0003700">
    <property type="term" value="F:DNA-binding transcription factor activity"/>
    <property type="evidence" value="ECO:0007669"/>
    <property type="project" value="InterPro"/>
</dbReference>
<evidence type="ECO:0000313" key="5">
    <source>
        <dbReference type="EMBL" id="MPN50250.1"/>
    </source>
</evidence>
<protein>
    <submittedName>
        <fullName evidence="5">HTH-type transcriptional regulator CdhR</fullName>
    </submittedName>
</protein>
<dbReference type="InterPro" id="IPR018062">
    <property type="entry name" value="HTH_AraC-typ_CS"/>
</dbReference>
<evidence type="ECO:0000256" key="3">
    <source>
        <dbReference type="ARBA" id="ARBA00023163"/>
    </source>
</evidence>
<gene>
    <name evidence="5" type="primary">cdhR_6</name>
    <name evidence="5" type="ORF">SDC9_197876</name>
</gene>
<evidence type="ECO:0000256" key="2">
    <source>
        <dbReference type="ARBA" id="ARBA00023125"/>
    </source>
</evidence>
<dbReference type="PANTHER" id="PTHR43280">
    <property type="entry name" value="ARAC-FAMILY TRANSCRIPTIONAL REGULATOR"/>
    <property type="match status" value="1"/>
</dbReference>
<evidence type="ECO:0000256" key="1">
    <source>
        <dbReference type="ARBA" id="ARBA00023015"/>
    </source>
</evidence>
<dbReference type="Gene3D" id="1.10.10.60">
    <property type="entry name" value="Homeodomain-like"/>
    <property type="match status" value="2"/>
</dbReference>
<organism evidence="5">
    <name type="scientific">bioreactor metagenome</name>
    <dbReference type="NCBI Taxonomy" id="1076179"/>
    <lineage>
        <taxon>unclassified sequences</taxon>
        <taxon>metagenomes</taxon>
        <taxon>ecological metagenomes</taxon>
    </lineage>
</organism>
<dbReference type="SUPFAM" id="SSF46689">
    <property type="entry name" value="Homeodomain-like"/>
    <property type="match status" value="2"/>
</dbReference>